<accession>A0ABR9CWE4</accession>
<keyword evidence="3" id="KW-1185">Reference proteome</keyword>
<name>A0ABR9CWE4_9HYPH</name>
<gene>
    <name evidence="2" type="ORF">IG616_22600</name>
</gene>
<dbReference type="RefSeq" id="WP_192151210.1">
    <property type="nucleotide sequence ID" value="NZ_JACYXI010000028.1"/>
</dbReference>
<dbReference type="EMBL" id="JACYXI010000028">
    <property type="protein sequence ID" value="MBD8894341.1"/>
    <property type="molecule type" value="Genomic_DNA"/>
</dbReference>
<evidence type="ECO:0000313" key="3">
    <source>
        <dbReference type="Proteomes" id="UP000632063"/>
    </source>
</evidence>
<reference evidence="3" key="1">
    <citation type="submission" date="2020-09" db="EMBL/GenBank/DDBJ databases">
        <title>The genome sequence of strain Labrenzia suaedae 4C16A.</title>
        <authorList>
            <person name="Liu Y."/>
        </authorList>
    </citation>
    <scope>NUCLEOTIDE SEQUENCE [LARGE SCALE GENOMIC DNA]</scope>
    <source>
        <strain evidence="3">4C16A</strain>
    </source>
</reference>
<organism evidence="2 3">
    <name type="scientific">Roseibium litorale</name>
    <dbReference type="NCBI Taxonomy" id="2803841"/>
    <lineage>
        <taxon>Bacteria</taxon>
        <taxon>Pseudomonadati</taxon>
        <taxon>Pseudomonadota</taxon>
        <taxon>Alphaproteobacteria</taxon>
        <taxon>Hyphomicrobiales</taxon>
        <taxon>Stappiaceae</taxon>
        <taxon>Roseibium</taxon>
    </lineage>
</organism>
<dbReference type="Proteomes" id="UP000632063">
    <property type="component" value="Unassembled WGS sequence"/>
</dbReference>
<sequence length="137" mass="16113">MTTQPQENQGPVENFRFKNIQVTVWPRDRHDGGVFHEIETTRSYKDKNGEWQKTHLLTDDQMLIAHSLQRDAIKLIQSLKKQDRTAQNSRQQAQTGPVQQENQNWDRQRLAQEQQRVMDNAPEHRRSSPAPDYSPEP</sequence>
<evidence type="ECO:0000313" key="2">
    <source>
        <dbReference type="EMBL" id="MBD8894341.1"/>
    </source>
</evidence>
<feature type="compositionally biased region" description="Polar residues" evidence="1">
    <location>
        <begin position="85"/>
        <end position="103"/>
    </location>
</feature>
<evidence type="ECO:0000256" key="1">
    <source>
        <dbReference type="SAM" id="MobiDB-lite"/>
    </source>
</evidence>
<proteinExistence type="predicted"/>
<reference evidence="2 3" key="2">
    <citation type="journal article" date="2021" name="Int. J. Syst. Evol. Microbiol.">
        <title>Roseibium litorale sp. nov., isolated from a tidal flat sediment and proposal for the reclassification of Labrenzia polysiphoniae as Roseibium polysiphoniae comb. nov.</title>
        <authorList>
            <person name="Liu Y."/>
            <person name="Pei T."/>
            <person name="Du J."/>
            <person name="Chao M."/>
            <person name="Deng M.R."/>
            <person name="Zhu H."/>
        </authorList>
    </citation>
    <scope>NUCLEOTIDE SEQUENCE [LARGE SCALE GENOMIC DNA]</scope>
    <source>
        <strain evidence="2 3">4C16A</strain>
    </source>
</reference>
<protein>
    <submittedName>
        <fullName evidence="2">Uncharacterized protein</fullName>
    </submittedName>
</protein>
<feature type="region of interest" description="Disordered" evidence="1">
    <location>
        <begin position="81"/>
        <end position="137"/>
    </location>
</feature>
<comment type="caution">
    <text evidence="2">The sequence shown here is derived from an EMBL/GenBank/DDBJ whole genome shotgun (WGS) entry which is preliminary data.</text>
</comment>